<proteinExistence type="inferred from homology"/>
<dbReference type="STRING" id="633813.SAMN04488087_0529"/>
<evidence type="ECO:0000256" key="2">
    <source>
        <dbReference type="ARBA" id="ARBA00008954"/>
    </source>
</evidence>
<protein>
    <recommendedName>
        <fullName evidence="8">L-lysine-epsilon aminotransferase</fullName>
        <ecNumber evidence="3">2.6.1.36</ecNumber>
    </recommendedName>
    <alternativeName>
        <fullName evidence="7">Lysine 6-aminotransferase</fullName>
    </alternativeName>
</protein>
<evidence type="ECO:0000256" key="6">
    <source>
        <dbReference type="ARBA" id="ARBA00022898"/>
    </source>
</evidence>
<evidence type="ECO:0000256" key="9">
    <source>
        <dbReference type="RuleBase" id="RU003560"/>
    </source>
</evidence>
<dbReference type="PROSITE" id="PS00600">
    <property type="entry name" value="AA_TRANSFER_CLASS_3"/>
    <property type="match status" value="1"/>
</dbReference>
<comment type="similarity">
    <text evidence="2 9">Belongs to the class-III pyridoxal-phosphate-dependent aminotransferase family.</text>
</comment>
<gene>
    <name evidence="10" type="ORF">SAMN04488087_0529</name>
</gene>
<dbReference type="InterPro" id="IPR015422">
    <property type="entry name" value="PyrdxlP-dep_Trfase_small"/>
</dbReference>
<keyword evidence="6 9" id="KW-0663">Pyridoxal phosphate</keyword>
<evidence type="ECO:0000256" key="1">
    <source>
        <dbReference type="ARBA" id="ARBA00001933"/>
    </source>
</evidence>
<dbReference type="GO" id="GO:0009450">
    <property type="term" value="P:gamma-aminobutyric acid catabolic process"/>
    <property type="evidence" value="ECO:0007669"/>
    <property type="project" value="TreeGrafter"/>
</dbReference>
<dbReference type="InterPro" id="IPR005814">
    <property type="entry name" value="Aminotrans_3"/>
</dbReference>
<dbReference type="Gene3D" id="3.90.1150.10">
    <property type="entry name" value="Aspartate Aminotransferase, domain 1"/>
    <property type="match status" value="1"/>
</dbReference>
<dbReference type="Proteomes" id="UP000185812">
    <property type="component" value="Unassembled WGS sequence"/>
</dbReference>
<evidence type="ECO:0000256" key="5">
    <source>
        <dbReference type="ARBA" id="ARBA00022679"/>
    </source>
</evidence>
<accession>A0A1M6QA45</accession>
<dbReference type="InterPro" id="IPR049704">
    <property type="entry name" value="Aminotrans_3_PPA_site"/>
</dbReference>
<evidence type="ECO:0000313" key="11">
    <source>
        <dbReference type="Proteomes" id="UP000185812"/>
    </source>
</evidence>
<evidence type="ECO:0000256" key="8">
    <source>
        <dbReference type="ARBA" id="ARBA00050040"/>
    </source>
</evidence>
<dbReference type="PIRSF" id="PIRSF000521">
    <property type="entry name" value="Transaminase_4ab_Lys_Orn"/>
    <property type="match status" value="1"/>
</dbReference>
<keyword evidence="5" id="KW-0808">Transferase</keyword>
<name>A0A1M6QA45_9BACT</name>
<dbReference type="InterPro" id="IPR017657">
    <property type="entry name" value="L-lysine_6-transaminase"/>
</dbReference>
<evidence type="ECO:0000256" key="3">
    <source>
        <dbReference type="ARBA" id="ARBA00013071"/>
    </source>
</evidence>
<evidence type="ECO:0000256" key="4">
    <source>
        <dbReference type="ARBA" id="ARBA00022576"/>
    </source>
</evidence>
<evidence type="ECO:0000313" key="10">
    <source>
        <dbReference type="EMBL" id="SHK17028.1"/>
    </source>
</evidence>
<dbReference type="GO" id="GO:0030170">
    <property type="term" value="F:pyridoxal phosphate binding"/>
    <property type="evidence" value="ECO:0007669"/>
    <property type="project" value="InterPro"/>
</dbReference>
<reference evidence="11" key="1">
    <citation type="submission" date="2016-11" db="EMBL/GenBank/DDBJ databases">
        <authorList>
            <person name="Varghese N."/>
            <person name="Submissions S."/>
        </authorList>
    </citation>
    <scope>NUCLEOTIDE SEQUENCE [LARGE SCALE GENOMIC DNA]</scope>
    <source>
        <strain evidence="11">DSM 22212</strain>
    </source>
</reference>
<sequence length="452" mass="51795">MEHLTTQQITPEMVRPVLSRHLLTDGLPLVLDMERSQGVRLYDQLTGREFVDFFGFFASSAVGMNHPKMLADEDFKKRLLEAALNKVTNSDIYTVHMARFVQTFERVGIPDYLPYAFFIDGGALAVENALKAAFDWKVRKNFQKGYRREVGHRVLHFDQAFHGRSGYTLSLTNTFDPRKTQYFPKFDWPRVINPKLTFPLTEENLERTIRLEQLAIRQAKQYFYEYKDEIACIIIEPIQAEGGDNHFRPEFLQALRELADENDALLIFDEVQTGVGITGAFWAHQALGVQPDIIAFGKKTQVCGILAGRRLDEVEDNVFHVSSRLNSTWGGNLADMVRFDRILEIIEEDHLVENAARAGAHLLRRLEEMARELPFMTNVRGRGLMCAFDLPTPAFRDAVRQRSLEEGVLILACGERSIRFRPPLIITEAEIDEGLQRLRRALEHVARQQSAS</sequence>
<comment type="cofactor">
    <cofactor evidence="1">
        <name>pyridoxal 5'-phosphate</name>
        <dbReference type="ChEBI" id="CHEBI:597326"/>
    </cofactor>
</comment>
<dbReference type="PANTHER" id="PTHR43206:SF2">
    <property type="entry name" value="4-AMINOBUTYRATE AMINOTRANSFERASE GABT"/>
    <property type="match status" value="1"/>
</dbReference>
<organism evidence="10 11">
    <name type="scientific">Rhodothermus profundi</name>
    <dbReference type="NCBI Taxonomy" id="633813"/>
    <lineage>
        <taxon>Bacteria</taxon>
        <taxon>Pseudomonadati</taxon>
        <taxon>Rhodothermota</taxon>
        <taxon>Rhodothermia</taxon>
        <taxon>Rhodothermales</taxon>
        <taxon>Rhodothermaceae</taxon>
        <taxon>Rhodothermus</taxon>
    </lineage>
</organism>
<dbReference type="Gene3D" id="3.40.640.10">
    <property type="entry name" value="Type I PLP-dependent aspartate aminotransferase-like (Major domain)"/>
    <property type="match status" value="1"/>
</dbReference>
<dbReference type="AlphaFoldDB" id="A0A1M6QA45"/>
<dbReference type="OrthoDB" id="9801052at2"/>
<dbReference type="CDD" id="cd00610">
    <property type="entry name" value="OAT_like"/>
    <property type="match status" value="1"/>
</dbReference>
<dbReference type="EMBL" id="FRAU01000001">
    <property type="protein sequence ID" value="SHK17028.1"/>
    <property type="molecule type" value="Genomic_DNA"/>
</dbReference>
<keyword evidence="11" id="KW-1185">Reference proteome</keyword>
<dbReference type="Pfam" id="PF00202">
    <property type="entry name" value="Aminotran_3"/>
    <property type="match status" value="1"/>
</dbReference>
<dbReference type="InterPro" id="IPR015424">
    <property type="entry name" value="PyrdxlP-dep_Trfase"/>
</dbReference>
<dbReference type="SUPFAM" id="SSF53383">
    <property type="entry name" value="PLP-dependent transferases"/>
    <property type="match status" value="1"/>
</dbReference>
<dbReference type="EC" id="2.6.1.36" evidence="3"/>
<dbReference type="PANTHER" id="PTHR43206">
    <property type="entry name" value="AMINOTRANSFERASE"/>
    <property type="match status" value="1"/>
</dbReference>
<dbReference type="GO" id="GO:0017000">
    <property type="term" value="P:antibiotic biosynthetic process"/>
    <property type="evidence" value="ECO:0007669"/>
    <property type="project" value="InterPro"/>
</dbReference>
<keyword evidence="4" id="KW-0032">Aminotransferase</keyword>
<evidence type="ECO:0000256" key="7">
    <source>
        <dbReference type="ARBA" id="ARBA00030921"/>
    </source>
</evidence>
<dbReference type="GO" id="GO:0045484">
    <property type="term" value="F:L-lysine 6-transaminase activity"/>
    <property type="evidence" value="ECO:0007669"/>
    <property type="project" value="UniProtKB-EC"/>
</dbReference>
<dbReference type="NCBIfam" id="TIGR03251">
    <property type="entry name" value="LAT_fam"/>
    <property type="match status" value="1"/>
</dbReference>
<dbReference type="InterPro" id="IPR015421">
    <property type="entry name" value="PyrdxlP-dep_Trfase_major"/>
</dbReference>
<dbReference type="RefSeq" id="WP_072714382.1">
    <property type="nucleotide sequence ID" value="NZ_FRAU01000001.1"/>
</dbReference>